<sequence>MHLLSTGIRGLDVMLGGGIPRGHMVAVVGQYGTGKTTLGLHFIYEGLKNGERGVIISFDEDEESVIQTAESFGMHFSDFQDQIVVMRLEAEDVKRSLERVESEVKMLVDDIMPSRMLIDSISVLETLYDDAGRYRMLARVRSLVKSSGVTAILTSECDRTNPFSSKYGIIEYVSDGLISLRIIRESELEEAILAIEVVKMRRMNHSRRPRPYSITSSGIEVFEEAEIM</sequence>
<organism evidence="5 6">
    <name type="scientific">Geoglobus ahangari</name>
    <dbReference type="NCBI Taxonomy" id="113653"/>
    <lineage>
        <taxon>Archaea</taxon>
        <taxon>Methanobacteriati</taxon>
        <taxon>Methanobacteriota</taxon>
        <taxon>Archaeoglobi</taxon>
        <taxon>Archaeoglobales</taxon>
        <taxon>Archaeoglobaceae</taxon>
        <taxon>Geoglobus</taxon>
    </lineage>
</organism>
<dbReference type="EMBL" id="CP011267">
    <property type="protein sequence ID" value="AKG91461.1"/>
    <property type="molecule type" value="Genomic_DNA"/>
</dbReference>
<evidence type="ECO:0000259" key="4">
    <source>
        <dbReference type="PROSITE" id="PS51146"/>
    </source>
</evidence>
<dbReference type="HOGENOM" id="CLU_023669_2_2_2"/>
<proteinExistence type="predicted"/>
<dbReference type="OrthoDB" id="27015at2157"/>
<gene>
    <name evidence="5" type="ORF">GAH_01234</name>
</gene>
<reference evidence="5 6" key="1">
    <citation type="submission" date="2015-04" db="EMBL/GenBank/DDBJ databases">
        <title>The complete genome sequence of the hyperthermophilic, obligate iron-reducing archaeon Geoglobus ahangari strain 234T.</title>
        <authorList>
            <person name="Manzella M.P."/>
            <person name="Holmes D.E."/>
            <person name="Rocheleau J.M."/>
            <person name="Chung A."/>
            <person name="Reguera G."/>
            <person name="Kashefi K."/>
        </authorList>
    </citation>
    <scope>NUCLEOTIDE SEQUENCE [LARGE SCALE GENOMIC DNA]</scope>
    <source>
        <strain evidence="5 6">234</strain>
    </source>
</reference>
<name>A0A0F7DBP7_9EURY</name>
<dbReference type="SUPFAM" id="SSF52540">
    <property type="entry name" value="P-loop containing nucleoside triphosphate hydrolases"/>
    <property type="match status" value="1"/>
</dbReference>
<dbReference type="PANTHER" id="PTHR43637">
    <property type="entry name" value="UPF0273 PROTEIN TM_0370"/>
    <property type="match status" value="1"/>
</dbReference>
<dbReference type="PATRIC" id="fig|113653.22.peg.1221"/>
<feature type="domain" description="KaiC" evidence="4">
    <location>
        <begin position="2"/>
        <end position="228"/>
    </location>
</feature>
<protein>
    <submittedName>
        <fullName evidence="5">KaiC domain protein, AF_0351 family</fullName>
    </submittedName>
</protein>
<dbReference type="AlphaFoldDB" id="A0A0F7DBP7"/>
<dbReference type="InParanoid" id="A0A0F7DBP7"/>
<evidence type="ECO:0000256" key="2">
    <source>
        <dbReference type="ARBA" id="ARBA00022840"/>
    </source>
</evidence>
<keyword evidence="1" id="KW-0547">Nucleotide-binding</keyword>
<dbReference type="NCBIfam" id="TIGR03880">
    <property type="entry name" value="KaiC_arch_3"/>
    <property type="match status" value="1"/>
</dbReference>
<dbReference type="PANTHER" id="PTHR43637:SF1">
    <property type="entry name" value="UPF0273 PROTEIN TM_0370"/>
    <property type="match status" value="1"/>
</dbReference>
<evidence type="ECO:0000256" key="1">
    <source>
        <dbReference type="ARBA" id="ARBA00022741"/>
    </source>
</evidence>
<evidence type="ECO:0000256" key="3">
    <source>
        <dbReference type="SAM" id="Coils"/>
    </source>
</evidence>
<dbReference type="PROSITE" id="PS51146">
    <property type="entry name" value="KAIC"/>
    <property type="match status" value="1"/>
</dbReference>
<dbReference type="InterPro" id="IPR010624">
    <property type="entry name" value="KaiC_dom"/>
</dbReference>
<evidence type="ECO:0000313" key="6">
    <source>
        <dbReference type="Proteomes" id="UP000034723"/>
    </source>
</evidence>
<dbReference type="GO" id="GO:0005524">
    <property type="term" value="F:ATP binding"/>
    <property type="evidence" value="ECO:0007669"/>
    <property type="project" value="UniProtKB-KW"/>
</dbReference>
<dbReference type="Gene3D" id="3.40.50.300">
    <property type="entry name" value="P-loop containing nucleotide triphosphate hydrolases"/>
    <property type="match status" value="1"/>
</dbReference>
<dbReference type="KEGG" id="gah:GAH_01234"/>
<dbReference type="InterPro" id="IPR014774">
    <property type="entry name" value="KaiC-like_dom"/>
</dbReference>
<dbReference type="Proteomes" id="UP000034723">
    <property type="component" value="Chromosome"/>
</dbReference>
<accession>A0A0F7DBP7</accession>
<keyword evidence="2" id="KW-0067">ATP-binding</keyword>
<dbReference type="STRING" id="113653.GAH_01234"/>
<evidence type="ECO:0000313" key="5">
    <source>
        <dbReference type="EMBL" id="AKG91461.1"/>
    </source>
</evidence>
<feature type="coiled-coil region" evidence="3">
    <location>
        <begin position="83"/>
        <end position="110"/>
    </location>
</feature>
<keyword evidence="6" id="KW-1185">Reference proteome</keyword>
<dbReference type="InterPro" id="IPR027417">
    <property type="entry name" value="P-loop_NTPase"/>
</dbReference>
<dbReference type="InterPro" id="IPR022420">
    <property type="entry name" value="Circ_KaiC_arc"/>
</dbReference>
<keyword evidence="3" id="KW-0175">Coiled coil</keyword>
<dbReference type="Pfam" id="PF06745">
    <property type="entry name" value="ATPase"/>
    <property type="match status" value="1"/>
</dbReference>